<proteinExistence type="predicted"/>
<sequence length="306" mass="35630">MGDQKCQLCGYEIKEHTEVCSNCSWPITKYPSNLPESSEVLKREQQMFISAKKIFDEYKRKHLELQTLQQQLDKYKNQNVSLANSSLIEKYLQNLCSTEEAQLNLIKDLSTSIKQINERLSNDKLNVIVHPPYSDTIITSPEIQNKNNGDNFQTIPNAEAGNYYISTEEEFTDNNGLLNAEISPCNDNPEALHLVKDYNQLKDFDYKIEVSETAESKSQRRDSSQSLPIFEVKVRGDYWVINQKYLVPRRKRFDTYSYETLSTLFECRKYNQSFSGNFILIKPGKVNSLNNQEIWQLEERGIIEFL</sequence>
<reference evidence="2 3" key="1">
    <citation type="submission" date="2018-02" db="EMBL/GenBank/DDBJ databases">
        <title>Discovery of a pederin family compound in a non-symbiotic bloom-forming cyanobacterium.</title>
        <authorList>
            <person name="Kust A."/>
            <person name="Mares J."/>
            <person name="Jokela J."/>
            <person name="Urajova P."/>
            <person name="Hajek J."/>
            <person name="Saurav K."/>
            <person name="Voracova K."/>
            <person name="Fewer D.P."/>
            <person name="Haapaniemi E."/>
            <person name="Permi P."/>
            <person name="Rehakova K."/>
            <person name="Sivonen K."/>
            <person name="Hrouzek P."/>
        </authorList>
    </citation>
    <scope>NUCLEOTIDE SEQUENCE [LARGE SCALE GENOMIC DNA]</scope>
    <source>
        <strain evidence="2 3">CHARLIE-1</strain>
    </source>
</reference>
<dbReference type="AlphaFoldDB" id="A0A2S6CT43"/>
<keyword evidence="3" id="KW-1185">Reference proteome</keyword>
<dbReference type="OrthoDB" id="518222at2"/>
<evidence type="ECO:0000313" key="2">
    <source>
        <dbReference type="EMBL" id="PPJ62906.1"/>
    </source>
</evidence>
<dbReference type="RefSeq" id="WP_104388241.1">
    <property type="nucleotide sequence ID" value="NZ_PGEM01000088.1"/>
</dbReference>
<keyword evidence="1" id="KW-0175">Coiled coil</keyword>
<dbReference type="Proteomes" id="UP000239589">
    <property type="component" value="Unassembled WGS sequence"/>
</dbReference>
<evidence type="ECO:0000256" key="1">
    <source>
        <dbReference type="SAM" id="Coils"/>
    </source>
</evidence>
<accession>A0A2S6CT43</accession>
<gene>
    <name evidence="2" type="ORF">CUN59_12970</name>
</gene>
<organism evidence="2 3">
    <name type="scientific">Cuspidothrix issatschenkoi CHARLIE-1</name>
    <dbReference type="NCBI Taxonomy" id="2052836"/>
    <lineage>
        <taxon>Bacteria</taxon>
        <taxon>Bacillati</taxon>
        <taxon>Cyanobacteriota</taxon>
        <taxon>Cyanophyceae</taxon>
        <taxon>Nostocales</taxon>
        <taxon>Aphanizomenonaceae</taxon>
        <taxon>Cuspidothrix</taxon>
    </lineage>
</organism>
<dbReference type="EMBL" id="PGEM01000088">
    <property type="protein sequence ID" value="PPJ62906.1"/>
    <property type="molecule type" value="Genomic_DNA"/>
</dbReference>
<name>A0A2S6CT43_9CYAN</name>
<evidence type="ECO:0000313" key="3">
    <source>
        <dbReference type="Proteomes" id="UP000239589"/>
    </source>
</evidence>
<comment type="caution">
    <text evidence="2">The sequence shown here is derived from an EMBL/GenBank/DDBJ whole genome shotgun (WGS) entry which is preliminary data.</text>
</comment>
<feature type="coiled-coil region" evidence="1">
    <location>
        <begin position="58"/>
        <end position="85"/>
    </location>
</feature>
<protein>
    <submittedName>
        <fullName evidence="2">Uncharacterized protein</fullName>
    </submittedName>
</protein>